<feature type="transmembrane region" description="Helical" evidence="9">
    <location>
        <begin position="64"/>
        <end position="88"/>
    </location>
</feature>
<dbReference type="InterPro" id="IPR047817">
    <property type="entry name" value="ABC2_TM_bact-type"/>
</dbReference>
<feature type="transmembrane region" description="Helical" evidence="9">
    <location>
        <begin position="223"/>
        <end position="242"/>
    </location>
</feature>
<organism evidence="11 12">
    <name type="scientific">Geotalea uraniireducens</name>
    <dbReference type="NCBI Taxonomy" id="351604"/>
    <lineage>
        <taxon>Bacteria</taxon>
        <taxon>Pseudomonadati</taxon>
        <taxon>Thermodesulfobacteriota</taxon>
        <taxon>Desulfuromonadia</taxon>
        <taxon>Geobacterales</taxon>
        <taxon>Geobacteraceae</taxon>
        <taxon>Geotalea</taxon>
    </lineage>
</organism>
<feature type="transmembrane region" description="Helical" evidence="9">
    <location>
        <begin position="109"/>
        <end position="132"/>
    </location>
</feature>
<evidence type="ECO:0000256" key="3">
    <source>
        <dbReference type="ARBA" id="ARBA00022448"/>
    </source>
</evidence>
<dbReference type="Proteomes" id="UP001317705">
    <property type="component" value="Chromosome"/>
</dbReference>
<accession>A0ABM8EL24</accession>
<keyword evidence="8 9" id="KW-0472">Membrane</keyword>
<evidence type="ECO:0000256" key="8">
    <source>
        <dbReference type="ARBA" id="ARBA00023136"/>
    </source>
</evidence>
<comment type="subcellular location">
    <subcellularLocation>
        <location evidence="1">Cell inner membrane</location>
        <topology evidence="1">Multi-pass membrane protein</topology>
    </subcellularLocation>
    <subcellularLocation>
        <location evidence="9">Cell membrane</location>
        <topology evidence="9">Multi-pass membrane protein</topology>
    </subcellularLocation>
</comment>
<keyword evidence="7 9" id="KW-1133">Transmembrane helix</keyword>
<keyword evidence="4 9" id="KW-1003">Cell membrane</keyword>
<gene>
    <name evidence="11" type="primary">xapG</name>
    <name evidence="11" type="ORF">GURASL_20640</name>
</gene>
<evidence type="ECO:0000313" key="11">
    <source>
        <dbReference type="EMBL" id="BDV43141.1"/>
    </source>
</evidence>
<feature type="transmembrane region" description="Helical" evidence="9">
    <location>
        <begin position="171"/>
        <end position="190"/>
    </location>
</feature>
<dbReference type="PROSITE" id="PS51012">
    <property type="entry name" value="ABC_TM2"/>
    <property type="match status" value="1"/>
</dbReference>
<keyword evidence="3 9" id="KW-0813">Transport</keyword>
<dbReference type="PRINTS" id="PR00164">
    <property type="entry name" value="ABC2TRNSPORT"/>
</dbReference>
<evidence type="ECO:0000256" key="6">
    <source>
        <dbReference type="ARBA" id="ARBA00022692"/>
    </source>
</evidence>
<dbReference type="PANTHER" id="PTHR30413">
    <property type="entry name" value="INNER MEMBRANE TRANSPORT PERMEASE"/>
    <property type="match status" value="1"/>
</dbReference>
<feature type="domain" description="ABC transmembrane type-2" evidence="10">
    <location>
        <begin position="29"/>
        <end position="249"/>
    </location>
</feature>
<evidence type="ECO:0000256" key="1">
    <source>
        <dbReference type="ARBA" id="ARBA00004429"/>
    </source>
</evidence>
<evidence type="ECO:0000256" key="5">
    <source>
        <dbReference type="ARBA" id="ARBA00022519"/>
    </source>
</evidence>
<reference evidence="11 12" key="1">
    <citation type="submission" date="2022-12" db="EMBL/GenBank/DDBJ databases">
        <title>Polyphasic characterization of Geotalea uranireducens NIT-SL11 newly isolated from a complex of sewage sludge and microbially reduced graphene oxide.</title>
        <authorList>
            <person name="Xie L."/>
            <person name="Yoshida N."/>
            <person name="Meng L."/>
        </authorList>
    </citation>
    <scope>NUCLEOTIDE SEQUENCE [LARGE SCALE GENOMIC DNA]</scope>
    <source>
        <strain evidence="11 12">NIT-SL11</strain>
    </source>
</reference>
<dbReference type="PANTHER" id="PTHR30413:SF8">
    <property type="entry name" value="TRANSPORT PERMEASE PROTEIN"/>
    <property type="match status" value="1"/>
</dbReference>
<protein>
    <recommendedName>
        <fullName evidence="9">Transport permease protein</fullName>
    </recommendedName>
</protein>
<comment type="similarity">
    <text evidence="2 9">Belongs to the ABC-2 integral membrane protein family.</text>
</comment>
<proteinExistence type="inferred from homology"/>
<dbReference type="RefSeq" id="WP_281999258.1">
    <property type="nucleotide sequence ID" value="NZ_AP027151.1"/>
</dbReference>
<feature type="transmembrane region" description="Helical" evidence="9">
    <location>
        <begin position="138"/>
        <end position="159"/>
    </location>
</feature>
<dbReference type="InterPro" id="IPR000412">
    <property type="entry name" value="ABC_2_transport"/>
</dbReference>
<evidence type="ECO:0000313" key="12">
    <source>
        <dbReference type="Proteomes" id="UP001317705"/>
    </source>
</evidence>
<keyword evidence="5" id="KW-0997">Cell inner membrane</keyword>
<sequence>MIQRLYRYKDLLLVFIWREFLIRYKQTVIGILWAILQPLSLMLLFSFIFGVVLHMTQKNYPYTLFYFAGVLPWTFFSGATNFSVTCLSHNFNLVTKIYFPREIIPLSGVAINFIDYLIGLFVYFILLFFYSVPITWNFIWLLPLILLLIIYTTSVSLLLSALNVYYRDVKLATNFIIQFLFFATPVIYSIDSVDNRWKILLFFNPLTFIVENMRRVTIEGRGIIIWQIGAEALGIILLYIIIYKVFIRIERAFADVI</sequence>
<dbReference type="InterPro" id="IPR013525">
    <property type="entry name" value="ABC2_TM"/>
</dbReference>
<evidence type="ECO:0000259" key="10">
    <source>
        <dbReference type="PROSITE" id="PS51012"/>
    </source>
</evidence>
<evidence type="ECO:0000256" key="4">
    <source>
        <dbReference type="ARBA" id="ARBA00022475"/>
    </source>
</evidence>
<name>A0ABM8EL24_9BACT</name>
<dbReference type="Pfam" id="PF01061">
    <property type="entry name" value="ABC2_membrane"/>
    <property type="match status" value="1"/>
</dbReference>
<evidence type="ECO:0000256" key="9">
    <source>
        <dbReference type="RuleBase" id="RU361157"/>
    </source>
</evidence>
<keyword evidence="12" id="KW-1185">Reference proteome</keyword>
<dbReference type="EMBL" id="AP027151">
    <property type="protein sequence ID" value="BDV43141.1"/>
    <property type="molecule type" value="Genomic_DNA"/>
</dbReference>
<feature type="transmembrane region" description="Helical" evidence="9">
    <location>
        <begin position="28"/>
        <end position="52"/>
    </location>
</feature>
<evidence type="ECO:0000256" key="7">
    <source>
        <dbReference type="ARBA" id="ARBA00022989"/>
    </source>
</evidence>
<keyword evidence="6 9" id="KW-0812">Transmembrane</keyword>
<evidence type="ECO:0000256" key="2">
    <source>
        <dbReference type="ARBA" id="ARBA00007783"/>
    </source>
</evidence>